<evidence type="ECO:0000256" key="8">
    <source>
        <dbReference type="ARBA" id="ARBA00050019"/>
    </source>
</evidence>
<evidence type="ECO:0000256" key="4">
    <source>
        <dbReference type="ARBA" id="ARBA00023004"/>
    </source>
</evidence>
<comment type="caution">
    <text evidence="10">The sequence shown here is derived from an EMBL/GenBank/DDBJ whole genome shotgun (WGS) entry which is preliminary data.</text>
</comment>
<evidence type="ECO:0000256" key="5">
    <source>
        <dbReference type="ARBA" id="ARBA00029882"/>
    </source>
</evidence>
<dbReference type="NCBIfam" id="NF042928">
    <property type="entry name" value="HemQ_actino"/>
    <property type="match status" value="1"/>
</dbReference>
<evidence type="ECO:0000256" key="6">
    <source>
        <dbReference type="ARBA" id="ARBA00030236"/>
    </source>
</evidence>
<keyword evidence="3 9" id="KW-0479">Metal-binding</keyword>
<reference evidence="11" key="1">
    <citation type="journal article" date="2019" name="Int. J. Syst. Evol. Microbiol.">
        <title>The Global Catalogue of Microorganisms (GCM) 10K type strain sequencing project: providing services to taxonomists for standard genome sequencing and annotation.</title>
        <authorList>
            <consortium name="The Broad Institute Genomics Platform"/>
            <consortium name="The Broad Institute Genome Sequencing Center for Infectious Disease"/>
            <person name="Wu L."/>
            <person name="Ma J."/>
        </authorList>
    </citation>
    <scope>NUCLEOTIDE SEQUENCE [LARGE SCALE GENOMIC DNA]</scope>
    <source>
        <strain evidence="11">JCM 14546</strain>
    </source>
</reference>
<gene>
    <name evidence="9" type="primary">chdC</name>
    <name evidence="10" type="ORF">GCM10009755_14990</name>
</gene>
<dbReference type="PANTHER" id="PTHR36843:SF1">
    <property type="entry name" value="COPROHEME DECARBOXYLASE"/>
    <property type="match status" value="1"/>
</dbReference>
<comment type="function">
    <text evidence="9">Involved in coproporphyrin-dependent heme b biosynthesis. Catalyzes the decarboxylation of Fe-coproporphyrin III (coproheme) to heme b (protoheme IX), the last step of the pathway. The reaction occurs in a stepwise manner with a three-propionate intermediate.</text>
</comment>
<evidence type="ECO:0000256" key="7">
    <source>
        <dbReference type="ARBA" id="ARBA00049896"/>
    </source>
</evidence>
<keyword evidence="11" id="KW-1185">Reference proteome</keyword>
<proteinExistence type="inferred from homology"/>
<keyword evidence="2 9" id="KW-0349">Heme</keyword>
<dbReference type="PANTHER" id="PTHR36843">
    <property type="entry name" value="HEME-DEPENDENT PEROXIDASE YWFI-RELATED"/>
    <property type="match status" value="1"/>
</dbReference>
<dbReference type="EMBL" id="BAAANO010000013">
    <property type="protein sequence ID" value="GAA2006042.1"/>
    <property type="molecule type" value="Genomic_DNA"/>
</dbReference>
<dbReference type="HAMAP" id="MF_02244">
    <property type="entry name" value="Coproheme_decarbox_2"/>
    <property type="match status" value="1"/>
</dbReference>
<comment type="cofactor">
    <cofactor evidence="9">
        <name>Fe-coproporphyrin III</name>
        <dbReference type="ChEBI" id="CHEBI:68438"/>
    </cofactor>
    <text evidence="9">Fe-coproporphyrin III acts as both substrate and redox cofactor.</text>
</comment>
<feature type="binding site" description="axial binding residue" evidence="9">
    <location>
        <position position="161"/>
    </location>
    <ligand>
        <name>Fe-coproporphyrin III</name>
        <dbReference type="ChEBI" id="CHEBI:68438"/>
    </ligand>
    <ligandPart>
        <name>Fe</name>
        <dbReference type="ChEBI" id="CHEBI:18248"/>
    </ligandPart>
</feature>
<evidence type="ECO:0000256" key="1">
    <source>
        <dbReference type="ARBA" id="ARBA00014413"/>
    </source>
</evidence>
<dbReference type="Proteomes" id="UP001500755">
    <property type="component" value="Unassembled WGS sequence"/>
</dbReference>
<evidence type="ECO:0000256" key="3">
    <source>
        <dbReference type="ARBA" id="ARBA00022723"/>
    </source>
</evidence>
<organism evidence="10 11">
    <name type="scientific">Brevibacterium samyangense</name>
    <dbReference type="NCBI Taxonomy" id="366888"/>
    <lineage>
        <taxon>Bacteria</taxon>
        <taxon>Bacillati</taxon>
        <taxon>Actinomycetota</taxon>
        <taxon>Actinomycetes</taxon>
        <taxon>Micrococcales</taxon>
        <taxon>Brevibacteriaceae</taxon>
        <taxon>Brevibacterium</taxon>
    </lineage>
</organism>
<dbReference type="RefSeq" id="WP_344308419.1">
    <property type="nucleotide sequence ID" value="NZ_BAAANO010000013.1"/>
</dbReference>
<evidence type="ECO:0000313" key="10">
    <source>
        <dbReference type="EMBL" id="GAA2006042.1"/>
    </source>
</evidence>
<accession>A0ABP5ERT1</accession>
<keyword evidence="4 9" id="KW-0408">Iron</keyword>
<comment type="catalytic activity">
    <reaction evidence="9">
        <text>Fe-coproporphyrin III + H2O2 + H(+) = harderoheme III + CO2 + 2 H2O</text>
        <dbReference type="Rhea" id="RHEA:57940"/>
        <dbReference type="ChEBI" id="CHEBI:15377"/>
        <dbReference type="ChEBI" id="CHEBI:15378"/>
        <dbReference type="ChEBI" id="CHEBI:16240"/>
        <dbReference type="ChEBI" id="CHEBI:16526"/>
        <dbReference type="ChEBI" id="CHEBI:68438"/>
        <dbReference type="ChEBI" id="CHEBI:142463"/>
    </reaction>
</comment>
<protein>
    <recommendedName>
        <fullName evidence="1 9">Coproheme decarboxylase</fullName>
        <ecNumber evidence="8 9">1.3.98.5</ecNumber>
    </recommendedName>
    <alternativeName>
        <fullName evidence="5 9">Coproheme III oxidative decarboxylase</fullName>
    </alternativeName>
    <alternativeName>
        <fullName evidence="6 9">Hydrogen peroxide-dependent heme synthase</fullName>
    </alternativeName>
</protein>
<comment type="similarity">
    <text evidence="9">Belongs to the ChdC family. Type 2 subfamily.</text>
</comment>
<dbReference type="EC" id="1.3.98.5" evidence="8 9"/>
<keyword evidence="9" id="KW-0350">Heme biosynthesis</keyword>
<keyword evidence="9" id="KW-0560">Oxidoreductase</keyword>
<evidence type="ECO:0000313" key="11">
    <source>
        <dbReference type="Proteomes" id="UP001500755"/>
    </source>
</evidence>
<feature type="active site" evidence="9">
    <location>
        <position position="138"/>
    </location>
</feature>
<dbReference type="SUPFAM" id="SSF54909">
    <property type="entry name" value="Dimeric alpha+beta barrel"/>
    <property type="match status" value="1"/>
</dbReference>
<name>A0ABP5ERT1_9MICO</name>
<dbReference type="InterPro" id="IPR011008">
    <property type="entry name" value="Dimeric_a/b-barrel"/>
</dbReference>
<dbReference type="Pfam" id="PF06778">
    <property type="entry name" value="Chlor_dismutase"/>
    <property type="match status" value="1"/>
</dbReference>
<comment type="catalytic activity">
    <reaction evidence="7">
        <text>Fe-coproporphyrin III + 2 H2O2 + 2 H(+) = heme b + 2 CO2 + 4 H2O</text>
        <dbReference type="Rhea" id="RHEA:56516"/>
        <dbReference type="ChEBI" id="CHEBI:15377"/>
        <dbReference type="ChEBI" id="CHEBI:15378"/>
        <dbReference type="ChEBI" id="CHEBI:16240"/>
        <dbReference type="ChEBI" id="CHEBI:16526"/>
        <dbReference type="ChEBI" id="CHEBI:60344"/>
        <dbReference type="ChEBI" id="CHEBI:68438"/>
        <dbReference type="EC" id="1.3.98.5"/>
    </reaction>
    <physiologicalReaction direction="left-to-right" evidence="7">
        <dbReference type="Rhea" id="RHEA:56517"/>
    </physiologicalReaction>
</comment>
<dbReference type="Gene3D" id="3.30.70.1030">
    <property type="entry name" value="Apc35880, domain 1"/>
    <property type="match status" value="2"/>
</dbReference>
<evidence type="ECO:0000256" key="2">
    <source>
        <dbReference type="ARBA" id="ARBA00022617"/>
    </source>
</evidence>
<comment type="catalytic activity">
    <reaction evidence="9">
        <text>harderoheme III + H2O2 + H(+) = heme b + CO2 + 2 H2O</text>
        <dbReference type="Rhea" id="RHEA:57944"/>
        <dbReference type="ChEBI" id="CHEBI:15377"/>
        <dbReference type="ChEBI" id="CHEBI:15378"/>
        <dbReference type="ChEBI" id="CHEBI:16240"/>
        <dbReference type="ChEBI" id="CHEBI:16526"/>
        <dbReference type="ChEBI" id="CHEBI:60344"/>
        <dbReference type="ChEBI" id="CHEBI:142463"/>
    </reaction>
</comment>
<dbReference type="InterPro" id="IPR010644">
    <property type="entry name" value="ChdC/CLD"/>
</dbReference>
<comment type="pathway">
    <text evidence="9">Porphyrin-containing compound metabolism; protoheme biosynthesis.</text>
</comment>
<sequence>MTDYVPPTDDQIAQYNSEIRYTAYSVFAAAGELADADRAALAADLTQGLAALAEEGLVVRGTYDVSALRAEADLMFWYHAPSIEVLQKAYSVIRRSQLGGILEPVWSVAAMHRPAEFNKSHLPAFLTGNEPGSYICVYPFVRSYDWYVLPAEERSQMLREHGIAAAGYKDIKANTLASFALGDYEWILAFEAEAMDRIVDLMRDLRDTQARLHVREEIPFYSGPRKDLVDIISAWR</sequence>
<evidence type="ECO:0000256" key="9">
    <source>
        <dbReference type="HAMAP-Rule" id="MF_02244"/>
    </source>
</evidence>